<protein>
    <submittedName>
        <fullName evidence="1">Uncharacterized protein</fullName>
    </submittedName>
</protein>
<gene>
    <name evidence="1" type="ORF">DWX41_11845</name>
</gene>
<sequence length="94" mass="10735">MARTEVYTCDICKQSKSKDDLAKITVRSEGIRIKGVGYNGITIDICPDCLKKKGFVVEEKLTKEEQELDEKQNKATLEDKIYEILEDMGVVFEE</sequence>
<comment type="caution">
    <text evidence="1">The sequence shown here is derived from an EMBL/GenBank/DDBJ whole genome shotgun (WGS) entry which is preliminary data.</text>
</comment>
<dbReference type="Proteomes" id="UP000261111">
    <property type="component" value="Unassembled WGS sequence"/>
</dbReference>
<dbReference type="RefSeq" id="WP_117440900.1">
    <property type="nucleotide sequence ID" value="NZ_QVIA01000012.1"/>
</dbReference>
<dbReference type="EMBL" id="QVIA01000012">
    <property type="protein sequence ID" value="RGC31510.1"/>
    <property type="molecule type" value="Genomic_DNA"/>
</dbReference>
<proteinExistence type="predicted"/>
<accession>A0A3E2WWU7</accession>
<reference evidence="1 2" key="1">
    <citation type="submission" date="2018-08" db="EMBL/GenBank/DDBJ databases">
        <title>A genome reference for cultivated species of the human gut microbiota.</title>
        <authorList>
            <person name="Zou Y."/>
            <person name="Xue W."/>
            <person name="Luo G."/>
        </authorList>
    </citation>
    <scope>NUCLEOTIDE SEQUENCE [LARGE SCALE GENOMIC DNA]</scope>
    <source>
        <strain evidence="1 2">AF19-21</strain>
    </source>
</reference>
<dbReference type="AlphaFoldDB" id="A0A3E2WWU7"/>
<evidence type="ECO:0000313" key="1">
    <source>
        <dbReference type="EMBL" id="RGC31510.1"/>
    </source>
</evidence>
<evidence type="ECO:0000313" key="2">
    <source>
        <dbReference type="Proteomes" id="UP000261111"/>
    </source>
</evidence>
<organism evidence="1 2">
    <name type="scientific">Hungatella hathewayi</name>
    <dbReference type="NCBI Taxonomy" id="154046"/>
    <lineage>
        <taxon>Bacteria</taxon>
        <taxon>Bacillati</taxon>
        <taxon>Bacillota</taxon>
        <taxon>Clostridia</taxon>
        <taxon>Lachnospirales</taxon>
        <taxon>Lachnospiraceae</taxon>
        <taxon>Hungatella</taxon>
    </lineage>
</organism>
<name>A0A3E2WWU7_9FIRM</name>